<proteinExistence type="predicted"/>
<evidence type="ECO:0000313" key="2">
    <source>
        <dbReference type="EMBL" id="VVO02501.1"/>
    </source>
</evidence>
<name>A0A5E7CE93_PSEFL</name>
<dbReference type="OrthoDB" id="6990142at2"/>
<accession>A0A5E7CE93</accession>
<evidence type="ECO:0008006" key="4">
    <source>
        <dbReference type="Google" id="ProtNLM"/>
    </source>
</evidence>
<protein>
    <recommendedName>
        <fullName evidence="4">DUF560 domain-containing protein</fullName>
    </recommendedName>
</protein>
<dbReference type="EMBL" id="CABVHP010000007">
    <property type="protein sequence ID" value="VVO02501.1"/>
    <property type="molecule type" value="Genomic_DNA"/>
</dbReference>
<keyword evidence="1" id="KW-0732">Signal</keyword>
<evidence type="ECO:0000313" key="3">
    <source>
        <dbReference type="Proteomes" id="UP000326557"/>
    </source>
</evidence>
<gene>
    <name evidence="2" type="ORF">PS704_02776</name>
</gene>
<dbReference type="PROSITE" id="PS51257">
    <property type="entry name" value="PROKAR_LIPOPROTEIN"/>
    <property type="match status" value="1"/>
</dbReference>
<feature type="chain" id="PRO_5023139661" description="DUF560 domain-containing protein" evidence="1">
    <location>
        <begin position="25"/>
        <end position="372"/>
    </location>
</feature>
<dbReference type="RefSeq" id="WP_150638833.1">
    <property type="nucleotide sequence ID" value="NZ_CABVHP010000007.1"/>
</dbReference>
<sequence precursor="true">MLALRSTGVATATLILSCSGVASAATWQPAITVPSTVEYDSNPLLLTSGEKGVTRTIIAPDLSLVGTSGPDEFQFGLGVYVVRSSDTDIVTDREDPRLKLGWQRETETGGFGFTARYEESSTLSTAVQETGVVAADGTQKLYTLGGNWRRALSERSTLLNETDYTHVTYDIPTLINYDELATRLTWNYAWSERTEVFTRLGVRRYEPEKGSATASSSNSYTPTVGVNFQLSEQFKGTVYAGVNQVSGSGDGPKGQGGLTLQYAGERFDALVDAGRSTVASGDGGFVEADTLRGTFSYAIDEVRRTGFDASWQDTKGQTPNTLINYSAWVSQELSPFWNARLFFTYKERKQDSLPDASANVVGLTLTYSYPGL</sequence>
<evidence type="ECO:0000256" key="1">
    <source>
        <dbReference type="SAM" id="SignalP"/>
    </source>
</evidence>
<feature type="signal peptide" evidence="1">
    <location>
        <begin position="1"/>
        <end position="24"/>
    </location>
</feature>
<dbReference type="AlphaFoldDB" id="A0A5E7CE93"/>
<dbReference type="Proteomes" id="UP000326557">
    <property type="component" value="Unassembled WGS sequence"/>
</dbReference>
<organism evidence="2 3">
    <name type="scientific">Pseudomonas fluorescens</name>
    <dbReference type="NCBI Taxonomy" id="294"/>
    <lineage>
        <taxon>Bacteria</taxon>
        <taxon>Pseudomonadati</taxon>
        <taxon>Pseudomonadota</taxon>
        <taxon>Gammaproteobacteria</taxon>
        <taxon>Pseudomonadales</taxon>
        <taxon>Pseudomonadaceae</taxon>
        <taxon>Pseudomonas</taxon>
    </lineage>
</organism>
<reference evidence="2 3" key="1">
    <citation type="submission" date="2019-09" db="EMBL/GenBank/DDBJ databases">
        <authorList>
            <person name="Chandra G."/>
            <person name="Truman W A."/>
        </authorList>
    </citation>
    <scope>NUCLEOTIDE SEQUENCE [LARGE SCALE GENOMIC DNA]</scope>
    <source>
        <strain evidence="2">PS704</strain>
    </source>
</reference>